<name>A0ACD5TP51_AVESA</name>
<sequence length="108" mass="12429">MMAKKQMIKEKKIADVLLSIETTEAQGFLFEGGDDCAMVVYRDEDEEDMDSTIGMQGSVTGEAMEVNEQLEPHRSARPRQLYKEEEFDSEEEEFDDEEMPSEDDANDY</sequence>
<keyword evidence="2" id="KW-1185">Reference proteome</keyword>
<protein>
    <submittedName>
        <fullName evidence="1">Uncharacterized protein</fullName>
    </submittedName>
</protein>
<dbReference type="Proteomes" id="UP001732700">
    <property type="component" value="Chromosome 1C"/>
</dbReference>
<dbReference type="EnsemblPlants" id="AVESA.00010b.r2.1CG0097190.1">
    <property type="protein sequence ID" value="AVESA.00010b.r2.1CG0097190.1.CDS.1"/>
    <property type="gene ID" value="AVESA.00010b.r2.1CG0097190"/>
</dbReference>
<evidence type="ECO:0000313" key="1">
    <source>
        <dbReference type="EnsemblPlants" id="AVESA.00010b.r2.1CG0097190.1.CDS.1"/>
    </source>
</evidence>
<proteinExistence type="predicted"/>
<evidence type="ECO:0000313" key="2">
    <source>
        <dbReference type="Proteomes" id="UP001732700"/>
    </source>
</evidence>
<reference evidence="1" key="2">
    <citation type="submission" date="2025-09" db="UniProtKB">
        <authorList>
            <consortium name="EnsemblPlants"/>
        </authorList>
    </citation>
    <scope>IDENTIFICATION</scope>
</reference>
<accession>A0ACD5TP51</accession>
<reference evidence="1" key="1">
    <citation type="submission" date="2021-05" db="EMBL/GenBank/DDBJ databases">
        <authorList>
            <person name="Scholz U."/>
            <person name="Mascher M."/>
            <person name="Fiebig A."/>
        </authorList>
    </citation>
    <scope>NUCLEOTIDE SEQUENCE [LARGE SCALE GENOMIC DNA]</scope>
</reference>
<organism evidence="1 2">
    <name type="scientific">Avena sativa</name>
    <name type="common">Oat</name>
    <dbReference type="NCBI Taxonomy" id="4498"/>
    <lineage>
        <taxon>Eukaryota</taxon>
        <taxon>Viridiplantae</taxon>
        <taxon>Streptophyta</taxon>
        <taxon>Embryophyta</taxon>
        <taxon>Tracheophyta</taxon>
        <taxon>Spermatophyta</taxon>
        <taxon>Magnoliopsida</taxon>
        <taxon>Liliopsida</taxon>
        <taxon>Poales</taxon>
        <taxon>Poaceae</taxon>
        <taxon>BOP clade</taxon>
        <taxon>Pooideae</taxon>
        <taxon>Poodae</taxon>
        <taxon>Poeae</taxon>
        <taxon>Poeae Chloroplast Group 1 (Aveneae type)</taxon>
        <taxon>Aveninae</taxon>
        <taxon>Avena</taxon>
    </lineage>
</organism>